<comment type="caution">
    <text evidence="2">The sequence shown here is derived from an EMBL/GenBank/DDBJ whole genome shotgun (WGS) entry which is preliminary data.</text>
</comment>
<evidence type="ECO:0000259" key="1">
    <source>
        <dbReference type="PROSITE" id="PS50878"/>
    </source>
</evidence>
<dbReference type="EMBL" id="VWZY01008099">
    <property type="protein sequence ID" value="NXI55834.1"/>
    <property type="molecule type" value="Genomic_DNA"/>
</dbReference>
<name>A0A7K9U511_9AVES</name>
<gene>
    <name evidence="2" type="primary">Po21</name>
    <name evidence="2" type="ORF">CHLAEN_R14190</name>
</gene>
<dbReference type="Proteomes" id="UP000579406">
    <property type="component" value="Unassembled WGS sequence"/>
</dbReference>
<dbReference type="Pfam" id="PF00078">
    <property type="entry name" value="RVT_1"/>
    <property type="match status" value="1"/>
</dbReference>
<dbReference type="OrthoDB" id="9902985at2759"/>
<sequence>TYIDTKNGQSDNINIKVGVKQGNPMSPILLNLSMDPLLCMLEEKGDGFVLGNMKVTPMALADDLVLLSDSWDGMARNIRILEKFCDLTGLSIQAKK</sequence>
<organism evidence="2 3">
    <name type="scientific">Chloroceryle aenea</name>
    <name type="common">American pygmy kingfisher</name>
    <dbReference type="NCBI Taxonomy" id="176938"/>
    <lineage>
        <taxon>Eukaryota</taxon>
        <taxon>Metazoa</taxon>
        <taxon>Chordata</taxon>
        <taxon>Craniata</taxon>
        <taxon>Vertebrata</taxon>
        <taxon>Euteleostomi</taxon>
        <taxon>Archelosauria</taxon>
        <taxon>Archosauria</taxon>
        <taxon>Dinosauria</taxon>
        <taxon>Saurischia</taxon>
        <taxon>Theropoda</taxon>
        <taxon>Coelurosauria</taxon>
        <taxon>Aves</taxon>
        <taxon>Neognathae</taxon>
        <taxon>Neoaves</taxon>
        <taxon>Telluraves</taxon>
        <taxon>Coraciimorphae</taxon>
        <taxon>Coraciiformes</taxon>
        <taxon>Cerylidae</taxon>
        <taxon>Chloroceryle</taxon>
    </lineage>
</organism>
<feature type="non-terminal residue" evidence="2">
    <location>
        <position position="1"/>
    </location>
</feature>
<dbReference type="InterPro" id="IPR000477">
    <property type="entry name" value="RT_dom"/>
</dbReference>
<protein>
    <submittedName>
        <fullName evidence="2">PO21 protein</fullName>
    </submittedName>
</protein>
<proteinExistence type="predicted"/>
<evidence type="ECO:0000313" key="2">
    <source>
        <dbReference type="EMBL" id="NXI55834.1"/>
    </source>
</evidence>
<feature type="non-terminal residue" evidence="2">
    <location>
        <position position="96"/>
    </location>
</feature>
<accession>A0A7K9U511</accession>
<feature type="domain" description="Reverse transcriptase" evidence="1">
    <location>
        <begin position="1"/>
        <end position="96"/>
    </location>
</feature>
<keyword evidence="3" id="KW-1185">Reference proteome</keyword>
<dbReference type="AlphaFoldDB" id="A0A7K9U511"/>
<reference evidence="2 3" key="1">
    <citation type="submission" date="2019-09" db="EMBL/GenBank/DDBJ databases">
        <title>Bird 10,000 Genomes (B10K) Project - Family phase.</title>
        <authorList>
            <person name="Zhang G."/>
        </authorList>
    </citation>
    <scope>NUCLEOTIDE SEQUENCE [LARGE SCALE GENOMIC DNA]</scope>
    <source>
        <strain evidence="2">B10K-DU-001-61</strain>
        <tissue evidence="2">Muscle</tissue>
    </source>
</reference>
<dbReference type="PROSITE" id="PS50878">
    <property type="entry name" value="RT_POL"/>
    <property type="match status" value="1"/>
</dbReference>
<evidence type="ECO:0000313" key="3">
    <source>
        <dbReference type="Proteomes" id="UP000579406"/>
    </source>
</evidence>